<feature type="non-terminal residue" evidence="1">
    <location>
        <position position="60"/>
    </location>
</feature>
<organism evidence="1">
    <name type="scientific">marine metagenome</name>
    <dbReference type="NCBI Taxonomy" id="408172"/>
    <lineage>
        <taxon>unclassified sequences</taxon>
        <taxon>metagenomes</taxon>
        <taxon>ecological metagenomes</taxon>
    </lineage>
</organism>
<evidence type="ECO:0000313" key="1">
    <source>
        <dbReference type="EMBL" id="SVE12558.1"/>
    </source>
</evidence>
<sequence>VFIAWHRLEGSGSPLVPRVEGVKAQAEIYGKVFREVQNRWNALQKNDPKATELGDKDWEA</sequence>
<name>A0A383AZH9_9ZZZZ</name>
<gene>
    <name evidence="1" type="ORF">METZ01_LOCUS465412</name>
</gene>
<proteinExistence type="predicted"/>
<protein>
    <submittedName>
        <fullName evidence="1">Uncharacterized protein</fullName>
    </submittedName>
</protein>
<accession>A0A383AZH9</accession>
<feature type="non-terminal residue" evidence="1">
    <location>
        <position position="1"/>
    </location>
</feature>
<dbReference type="EMBL" id="UINC01195816">
    <property type="protein sequence ID" value="SVE12558.1"/>
    <property type="molecule type" value="Genomic_DNA"/>
</dbReference>
<reference evidence="1" key="1">
    <citation type="submission" date="2018-05" db="EMBL/GenBank/DDBJ databases">
        <authorList>
            <person name="Lanie J.A."/>
            <person name="Ng W.-L."/>
            <person name="Kazmierczak K.M."/>
            <person name="Andrzejewski T.M."/>
            <person name="Davidsen T.M."/>
            <person name="Wayne K.J."/>
            <person name="Tettelin H."/>
            <person name="Glass J.I."/>
            <person name="Rusch D."/>
            <person name="Podicherti R."/>
            <person name="Tsui H.-C.T."/>
            <person name="Winkler M.E."/>
        </authorList>
    </citation>
    <scope>NUCLEOTIDE SEQUENCE</scope>
</reference>
<dbReference type="AlphaFoldDB" id="A0A383AZH9"/>